<accession>A0A1X7VSJ3</accession>
<dbReference type="EnsemblMetazoa" id="Aqu2.1.42378_001">
    <property type="protein sequence ID" value="Aqu2.1.42378_001"/>
    <property type="gene ID" value="Aqu2.1.42378"/>
</dbReference>
<sequence length="413" mass="46931">MSDAKATKTPVNPGVTLCKGTEDSEYLGLIYSRSLIDGVGYSDSDWGGDLDDRKSTSGFVLQICHGPVSWQSRKQSCVALSTSEAEYITLTSAAQEVVSLRQLLSELDQQSKRKITIYEDNQSAICLARNPQFHGRSKHIAIKYHYIRDQVKDGTVDLKNCKTEEMLADIFTKELSGEKFEFLRQGIGVHKFSSEESSSFHLSVGSFVYNKVILLNIFEKLSLAIVPKVLIKKSVQHKRTFEKPTYTYINLQYIVDERKWTFSRVSEHLKQEYPGTRGLSLRSLERFCQLKDIHRTSRFNDITLDHVVSGAINMLGPTYGRKTMTGILRSREISVSEDRVGTSLRRVDPTHHVHRSRVTKRHLNPVPFHSDYFGHKLHIDQNKKLVMFGVRHICAVDGFSGKIVSFITTPVKN</sequence>
<dbReference type="OrthoDB" id="5952813at2759"/>
<dbReference type="CDD" id="cd09272">
    <property type="entry name" value="RNase_HI_RT_Ty1"/>
    <property type="match status" value="1"/>
</dbReference>
<evidence type="ECO:0000313" key="1">
    <source>
        <dbReference type="EnsemblMetazoa" id="Aqu2.1.42378_001"/>
    </source>
</evidence>
<dbReference type="PANTHER" id="PTHR11439:SF483">
    <property type="entry name" value="PEPTIDE SYNTHASE GLIP-LIKE, PUTATIVE (AFU_ORTHOLOGUE AFUA_3G12920)-RELATED"/>
    <property type="match status" value="1"/>
</dbReference>
<dbReference type="InParanoid" id="A0A1X7VSJ3"/>
<organism evidence="1">
    <name type="scientific">Amphimedon queenslandica</name>
    <name type="common">Sponge</name>
    <dbReference type="NCBI Taxonomy" id="400682"/>
    <lineage>
        <taxon>Eukaryota</taxon>
        <taxon>Metazoa</taxon>
        <taxon>Porifera</taxon>
        <taxon>Demospongiae</taxon>
        <taxon>Heteroscleromorpha</taxon>
        <taxon>Haplosclerida</taxon>
        <taxon>Niphatidae</taxon>
        <taxon>Amphimedon</taxon>
    </lineage>
</organism>
<dbReference type="STRING" id="400682.A0A1X7VSJ3"/>
<evidence type="ECO:0008006" key="2">
    <source>
        <dbReference type="Google" id="ProtNLM"/>
    </source>
</evidence>
<dbReference type="PANTHER" id="PTHR11439">
    <property type="entry name" value="GAG-POL-RELATED RETROTRANSPOSON"/>
    <property type="match status" value="1"/>
</dbReference>
<protein>
    <recommendedName>
        <fullName evidence="2">Reverse transcriptase Ty1/copia-type domain-containing protein</fullName>
    </recommendedName>
</protein>
<proteinExistence type="predicted"/>
<reference evidence="1" key="1">
    <citation type="submission" date="2017-05" db="UniProtKB">
        <authorList>
            <consortium name="EnsemblMetazoa"/>
        </authorList>
    </citation>
    <scope>IDENTIFICATION</scope>
</reference>
<dbReference type="AlphaFoldDB" id="A0A1X7VSJ3"/>
<name>A0A1X7VSJ3_AMPQE</name>